<dbReference type="EMBL" id="JAFCIX010000102">
    <property type="protein sequence ID" value="KAH6598643.1"/>
    <property type="molecule type" value="Genomic_DNA"/>
</dbReference>
<keyword evidence="5" id="KW-0539">Nucleus</keyword>
<name>A0ABQ8FL74_9FUNG</name>
<evidence type="ECO:0000313" key="7">
    <source>
        <dbReference type="Proteomes" id="UP001648503"/>
    </source>
</evidence>
<evidence type="ECO:0000256" key="1">
    <source>
        <dbReference type="ARBA" id="ARBA00004123"/>
    </source>
</evidence>
<comment type="caution">
    <text evidence="6">The sequence shown here is derived from an EMBL/GenBank/DDBJ whole genome shotgun (WGS) entry which is preliminary data.</text>
</comment>
<proteinExistence type="inferred from homology"/>
<organism evidence="6 7">
    <name type="scientific">Batrachochytrium salamandrivorans</name>
    <dbReference type="NCBI Taxonomy" id="1357716"/>
    <lineage>
        <taxon>Eukaryota</taxon>
        <taxon>Fungi</taxon>
        <taxon>Fungi incertae sedis</taxon>
        <taxon>Chytridiomycota</taxon>
        <taxon>Chytridiomycota incertae sedis</taxon>
        <taxon>Chytridiomycetes</taxon>
        <taxon>Rhizophydiales</taxon>
        <taxon>Rhizophydiales incertae sedis</taxon>
        <taxon>Batrachochytrium</taxon>
    </lineage>
</organism>
<evidence type="ECO:0008006" key="8">
    <source>
        <dbReference type="Google" id="ProtNLM"/>
    </source>
</evidence>
<keyword evidence="4" id="KW-0804">Transcription</keyword>
<dbReference type="InterPro" id="IPR009072">
    <property type="entry name" value="Histone-fold"/>
</dbReference>
<evidence type="ECO:0000256" key="5">
    <source>
        <dbReference type="ARBA" id="ARBA00023242"/>
    </source>
</evidence>
<dbReference type="Gene3D" id="1.10.20.10">
    <property type="entry name" value="Histone, subunit A"/>
    <property type="match status" value="1"/>
</dbReference>
<accession>A0ABQ8FL74</accession>
<dbReference type="PANTHER" id="PTHR48068">
    <property type="entry name" value="TAF9 RNA POLYMERASE II, TATA BOX-BINDING PROTEIN (TBP)-ASSOCIATED FACTOR"/>
    <property type="match status" value="1"/>
</dbReference>
<dbReference type="Proteomes" id="UP001648503">
    <property type="component" value="Unassembled WGS sequence"/>
</dbReference>
<evidence type="ECO:0000256" key="4">
    <source>
        <dbReference type="ARBA" id="ARBA00023163"/>
    </source>
</evidence>
<evidence type="ECO:0000313" key="6">
    <source>
        <dbReference type="EMBL" id="KAH6598643.1"/>
    </source>
</evidence>
<keyword evidence="3" id="KW-0805">Transcription regulation</keyword>
<evidence type="ECO:0000256" key="3">
    <source>
        <dbReference type="ARBA" id="ARBA00023015"/>
    </source>
</evidence>
<comment type="subcellular location">
    <subcellularLocation>
        <location evidence="1">Nucleus</location>
    </subcellularLocation>
</comment>
<sequence>MPSYEAFKGDPLDMPRDAKLVSLILQAADVDDYEPRLIPQLLEFAHRYVQDVLQDSQVFADHAGHKELEVDDVRLAIESRVAHSFTGPPSRETMMELAEKKNSIPLPLIPEKFGLRLPPERNTLTKANFQIIPKVHTSKRAMVGQLNQSISPLARAQLQSGATPHQGTVAGEGSVISGDASMASEMVQLAMPVPSAHPVAAPSLTMPTSAAQKVQAQEDDDYDMEGIPAFVVARRWLCYSSLP</sequence>
<reference evidence="6 7" key="1">
    <citation type="submission" date="2021-02" db="EMBL/GenBank/DDBJ databases">
        <title>Variation within the Batrachochytrium salamandrivorans European outbreak.</title>
        <authorList>
            <person name="Kelly M."/>
            <person name="Pasmans F."/>
            <person name="Shea T.P."/>
            <person name="Munoz J.F."/>
            <person name="Carranza S."/>
            <person name="Cuomo C.A."/>
            <person name="Martel A."/>
        </authorList>
    </citation>
    <scope>NUCLEOTIDE SEQUENCE [LARGE SCALE GENOMIC DNA]</scope>
    <source>
        <strain evidence="6 7">AMFP18/2</strain>
    </source>
</reference>
<dbReference type="CDD" id="cd07979">
    <property type="entry name" value="HFD_TAF9"/>
    <property type="match status" value="1"/>
</dbReference>
<dbReference type="PANTHER" id="PTHR48068:SF4">
    <property type="entry name" value="TATA-BOX BINDING PROTEIN ASSOCIATED FACTOR 9"/>
    <property type="match status" value="1"/>
</dbReference>
<keyword evidence="7" id="KW-1185">Reference proteome</keyword>
<protein>
    <recommendedName>
        <fullName evidence="8">Transcription initiation factor TFIID subunit 9</fullName>
    </recommendedName>
</protein>
<comment type="similarity">
    <text evidence="2">Belongs to the TAF9 family.</text>
</comment>
<dbReference type="Pfam" id="PF02291">
    <property type="entry name" value="TFIID-31kDa"/>
    <property type="match status" value="1"/>
</dbReference>
<dbReference type="InterPro" id="IPR003162">
    <property type="entry name" value="TFIID-31"/>
</dbReference>
<dbReference type="SUPFAM" id="SSF47113">
    <property type="entry name" value="Histone-fold"/>
    <property type="match status" value="1"/>
</dbReference>
<evidence type="ECO:0000256" key="2">
    <source>
        <dbReference type="ARBA" id="ARBA00007646"/>
    </source>
</evidence>
<gene>
    <name evidence="6" type="ORF">BASA50_003679</name>
</gene>
<dbReference type="InterPro" id="IPR051431">
    <property type="entry name" value="TFIID_subunit_9"/>
</dbReference>